<keyword evidence="12" id="KW-0436">Ligase</keyword>
<dbReference type="PROSITE" id="PS51278">
    <property type="entry name" value="GATASE_TYPE_2"/>
    <property type="match status" value="1"/>
</dbReference>
<gene>
    <name evidence="12" type="primary">asnB</name>
    <name evidence="12" type="ORF">HY912_01495</name>
</gene>
<comment type="similarity">
    <text evidence="2">Belongs to the asparagine synthetase family.</text>
</comment>
<dbReference type="InterPro" id="IPR017932">
    <property type="entry name" value="GATase_2_dom"/>
</dbReference>
<evidence type="ECO:0000256" key="7">
    <source>
        <dbReference type="ARBA" id="ARBA00048741"/>
    </source>
</evidence>
<evidence type="ECO:0000256" key="1">
    <source>
        <dbReference type="ARBA" id="ARBA00005187"/>
    </source>
</evidence>
<feature type="binding site" evidence="9">
    <location>
        <position position="106"/>
    </location>
    <ligand>
        <name>L-glutamine</name>
        <dbReference type="ChEBI" id="CHEBI:58359"/>
    </ligand>
</feature>
<keyword evidence="4 9" id="KW-0547">Nucleotide-binding</keyword>
<evidence type="ECO:0000256" key="4">
    <source>
        <dbReference type="ARBA" id="ARBA00022741"/>
    </source>
</evidence>
<dbReference type="EC" id="6.3.5.4" evidence="3"/>
<evidence type="ECO:0000256" key="5">
    <source>
        <dbReference type="ARBA" id="ARBA00022840"/>
    </source>
</evidence>
<evidence type="ECO:0000256" key="8">
    <source>
        <dbReference type="PIRSR" id="PIRSR001589-1"/>
    </source>
</evidence>
<dbReference type="EMBL" id="JACRDE010000044">
    <property type="protein sequence ID" value="MBI5248142.1"/>
    <property type="molecule type" value="Genomic_DNA"/>
</dbReference>
<dbReference type="PANTHER" id="PTHR43284">
    <property type="entry name" value="ASPARAGINE SYNTHETASE (GLUTAMINE-HYDROLYZING)"/>
    <property type="match status" value="1"/>
</dbReference>
<dbReference type="PANTHER" id="PTHR43284:SF1">
    <property type="entry name" value="ASPARAGINE SYNTHETASE"/>
    <property type="match status" value="1"/>
</dbReference>
<comment type="pathway">
    <text evidence="1">Amino-acid biosynthesis; L-asparagine biosynthesis; L-asparagine from L-aspartate (L-Gln route): step 1/1.</text>
</comment>
<comment type="catalytic activity">
    <reaction evidence="7">
        <text>L-aspartate + L-glutamine + ATP + H2O = L-asparagine + L-glutamate + AMP + diphosphate + H(+)</text>
        <dbReference type="Rhea" id="RHEA:12228"/>
        <dbReference type="ChEBI" id="CHEBI:15377"/>
        <dbReference type="ChEBI" id="CHEBI:15378"/>
        <dbReference type="ChEBI" id="CHEBI:29985"/>
        <dbReference type="ChEBI" id="CHEBI:29991"/>
        <dbReference type="ChEBI" id="CHEBI:30616"/>
        <dbReference type="ChEBI" id="CHEBI:33019"/>
        <dbReference type="ChEBI" id="CHEBI:58048"/>
        <dbReference type="ChEBI" id="CHEBI:58359"/>
        <dbReference type="ChEBI" id="CHEBI:456215"/>
        <dbReference type="EC" id="6.3.5.4"/>
    </reaction>
</comment>
<feature type="binding site" evidence="9">
    <location>
        <position position="297"/>
    </location>
    <ligand>
        <name>ATP</name>
        <dbReference type="ChEBI" id="CHEBI:30616"/>
    </ligand>
</feature>
<dbReference type="InterPro" id="IPR014729">
    <property type="entry name" value="Rossmann-like_a/b/a_fold"/>
</dbReference>
<reference evidence="12" key="1">
    <citation type="submission" date="2020-07" db="EMBL/GenBank/DDBJ databases">
        <title>Huge and variable diversity of episymbiotic CPR bacteria and DPANN archaea in groundwater ecosystems.</title>
        <authorList>
            <person name="He C.Y."/>
            <person name="Keren R."/>
            <person name="Whittaker M."/>
            <person name="Farag I.F."/>
            <person name="Doudna J."/>
            <person name="Cate J.H.D."/>
            <person name="Banfield J.F."/>
        </authorList>
    </citation>
    <scope>NUCLEOTIDE SEQUENCE</scope>
    <source>
        <strain evidence="12">NC_groundwater_1664_Pr3_B-0.1um_52_9</strain>
    </source>
</reference>
<evidence type="ECO:0000256" key="3">
    <source>
        <dbReference type="ARBA" id="ARBA00012737"/>
    </source>
</evidence>
<evidence type="ECO:0000313" key="13">
    <source>
        <dbReference type="Proteomes" id="UP000807825"/>
    </source>
</evidence>
<evidence type="ECO:0000259" key="11">
    <source>
        <dbReference type="PROSITE" id="PS51278"/>
    </source>
</evidence>
<keyword evidence="6 8" id="KW-0315">Glutamine amidotransferase</keyword>
<evidence type="ECO:0000256" key="6">
    <source>
        <dbReference type="ARBA" id="ARBA00022962"/>
    </source>
</evidence>
<evidence type="ECO:0000256" key="9">
    <source>
        <dbReference type="PIRSR" id="PIRSR001589-2"/>
    </source>
</evidence>
<evidence type="ECO:0000256" key="2">
    <source>
        <dbReference type="ARBA" id="ARBA00005752"/>
    </source>
</evidence>
<dbReference type="CDD" id="cd01991">
    <property type="entry name" value="Asn_synthase_B_C"/>
    <property type="match status" value="1"/>
</dbReference>
<organism evidence="12 13">
    <name type="scientific">Desulfomonile tiedjei</name>
    <dbReference type="NCBI Taxonomy" id="2358"/>
    <lineage>
        <taxon>Bacteria</taxon>
        <taxon>Pseudomonadati</taxon>
        <taxon>Thermodesulfobacteriota</taxon>
        <taxon>Desulfomonilia</taxon>
        <taxon>Desulfomonilales</taxon>
        <taxon>Desulfomonilaceae</taxon>
        <taxon>Desulfomonile</taxon>
    </lineage>
</organism>
<feature type="domain" description="Glutamine amidotransferase type-2" evidence="11">
    <location>
        <begin position="2"/>
        <end position="219"/>
    </location>
</feature>
<protein>
    <recommendedName>
        <fullName evidence="3">asparagine synthase (glutamine-hydrolyzing)</fullName>
        <ecNumber evidence="3">6.3.5.4</ecNumber>
    </recommendedName>
</protein>
<dbReference type="GO" id="GO:0006529">
    <property type="term" value="P:asparagine biosynthetic process"/>
    <property type="evidence" value="ECO:0007669"/>
    <property type="project" value="UniProtKB-KW"/>
</dbReference>
<dbReference type="CDD" id="cd00712">
    <property type="entry name" value="AsnB"/>
    <property type="match status" value="1"/>
</dbReference>
<dbReference type="SUPFAM" id="SSF56235">
    <property type="entry name" value="N-terminal nucleophile aminohydrolases (Ntn hydrolases)"/>
    <property type="match status" value="1"/>
</dbReference>
<dbReference type="AlphaFoldDB" id="A0A9D6Z204"/>
<dbReference type="Gene3D" id="3.60.20.10">
    <property type="entry name" value="Glutamine Phosphoribosylpyrophosphate, subunit 1, domain 1"/>
    <property type="match status" value="1"/>
</dbReference>
<evidence type="ECO:0000256" key="10">
    <source>
        <dbReference type="PIRSR" id="PIRSR001589-3"/>
    </source>
</evidence>
<proteinExistence type="inferred from homology"/>
<dbReference type="PIRSF" id="PIRSF001589">
    <property type="entry name" value="Asn_synthetase_glu-h"/>
    <property type="match status" value="1"/>
</dbReference>
<evidence type="ECO:0000313" key="12">
    <source>
        <dbReference type="EMBL" id="MBI5248142.1"/>
    </source>
</evidence>
<dbReference type="GO" id="GO:0004066">
    <property type="term" value="F:asparagine synthase (glutamine-hydrolyzing) activity"/>
    <property type="evidence" value="ECO:0007669"/>
    <property type="project" value="UniProtKB-EC"/>
</dbReference>
<keyword evidence="5 9" id="KW-0067">ATP-binding</keyword>
<feature type="active site" description="For GATase activity" evidence="8">
    <location>
        <position position="2"/>
    </location>
</feature>
<name>A0A9D6Z204_9BACT</name>
<dbReference type="NCBIfam" id="TIGR01536">
    <property type="entry name" value="asn_synth_AEB"/>
    <property type="match status" value="1"/>
</dbReference>
<keyword evidence="8" id="KW-0028">Amino-acid biosynthesis</keyword>
<keyword evidence="8" id="KW-0061">Asparagine biosynthesis</keyword>
<dbReference type="Proteomes" id="UP000807825">
    <property type="component" value="Unassembled WGS sequence"/>
</dbReference>
<sequence>MCGILGILAFSGSRWEPDAALLTSMRDTMIHRGPDGGGLWISTDKRVALGHRRLSIIDLSEAATQPMHSKCGRYHLTFNGEIYNHAELRKELQGLGHREWQTSHSDTEVILKAYMQWGKDCVQRFRGMFAFGIWDSQERELWLVRDRIGIKPLYYSVHHGRICFASEIKALLLDPDQVREVDREAFYHYLSFLTTPAPQTLFAGIKKIPCGCWLTVKEDGTVAEYRYWDVWDHTQPLVNESEEAIAERILAELETAVRYRKVSDVPVGVFLSGGIDSSTNAALFSRGEGGPVKTFSIGYKGEYDSYKNELHFARRMAQEINSEHHELQLSQQDLLDFVPRMVWLQDEPIADPVCVPVYYVSKLARDNGVIVCQLGEGADELFCGYPFWGSAIRKAALNRLPVPRLLKSIGCRVAEALGKTDGYKYIQLRRAVDGQPIFWSGAEAFFEHQKKRLLSPTLRRELDGLSSWDMALKPLYDRFRQKAWDTSDLHWMTYTDLNLRLPELLLMRVDKMSMGVSLEGRVPFLDHKFVELALSIPAALKTKNNTLKYMLKKAVRGVIPDELIDRKKQGFGVPVYEWFFDRLGDEVRSEMKDFCAKTDFLDGEEVFRYLNSGAGPQAWYLYNFALWYNRFIVQKAPGTM</sequence>
<dbReference type="Pfam" id="PF00733">
    <property type="entry name" value="Asn_synthase"/>
    <property type="match status" value="1"/>
</dbReference>
<dbReference type="InterPro" id="IPR051786">
    <property type="entry name" value="ASN_synthetase/amidase"/>
</dbReference>
<dbReference type="InterPro" id="IPR033738">
    <property type="entry name" value="AsnB_N"/>
</dbReference>
<dbReference type="Gene3D" id="3.40.50.620">
    <property type="entry name" value="HUPs"/>
    <property type="match status" value="2"/>
</dbReference>
<accession>A0A9D6Z204</accession>
<dbReference type="SUPFAM" id="SSF52402">
    <property type="entry name" value="Adenine nucleotide alpha hydrolases-like"/>
    <property type="match status" value="1"/>
</dbReference>
<dbReference type="InterPro" id="IPR001962">
    <property type="entry name" value="Asn_synthase"/>
</dbReference>
<feature type="site" description="Important for beta-aspartyl-AMP intermediate formation" evidence="10">
    <location>
        <position position="376"/>
    </location>
</feature>
<dbReference type="InterPro" id="IPR006426">
    <property type="entry name" value="Asn_synth_AEB"/>
</dbReference>
<comment type="caution">
    <text evidence="12">The sequence shown here is derived from an EMBL/GenBank/DDBJ whole genome shotgun (WGS) entry which is preliminary data.</text>
</comment>
<dbReference type="GO" id="GO:0005524">
    <property type="term" value="F:ATP binding"/>
    <property type="evidence" value="ECO:0007669"/>
    <property type="project" value="UniProtKB-KW"/>
</dbReference>
<dbReference type="Pfam" id="PF13522">
    <property type="entry name" value="GATase_6"/>
    <property type="match status" value="1"/>
</dbReference>
<dbReference type="GO" id="GO:0005829">
    <property type="term" value="C:cytosol"/>
    <property type="evidence" value="ECO:0007669"/>
    <property type="project" value="TreeGrafter"/>
</dbReference>
<dbReference type="InterPro" id="IPR029055">
    <property type="entry name" value="Ntn_hydrolases_N"/>
</dbReference>